<gene>
    <name evidence="2" type="ORF">HD596_007428</name>
</gene>
<keyword evidence="3" id="KW-1185">Reference proteome</keyword>
<evidence type="ECO:0000313" key="3">
    <source>
        <dbReference type="Proteomes" id="UP000579153"/>
    </source>
</evidence>
<dbReference type="Gene3D" id="2.30.30.440">
    <property type="entry name" value="Domain of unknown function DUF1918"/>
    <property type="match status" value="1"/>
</dbReference>
<protein>
    <recommendedName>
        <fullName evidence="1">DUF1918 domain-containing protein</fullName>
    </recommendedName>
</protein>
<evidence type="ECO:0000259" key="1">
    <source>
        <dbReference type="Pfam" id="PF08940"/>
    </source>
</evidence>
<comment type="caution">
    <text evidence="2">The sequence shown here is derived from an EMBL/GenBank/DDBJ whole genome shotgun (WGS) entry which is preliminary data.</text>
</comment>
<dbReference type="SUPFAM" id="SSF50118">
    <property type="entry name" value="Cell growth inhibitor/plasmid maintenance toxic component"/>
    <property type="match status" value="1"/>
</dbReference>
<dbReference type="RefSeq" id="WP_185074096.1">
    <property type="nucleotide sequence ID" value="NZ_JACHMB010000001.1"/>
</dbReference>
<evidence type="ECO:0000313" key="2">
    <source>
        <dbReference type="EMBL" id="MBB5780672.1"/>
    </source>
</evidence>
<feature type="domain" description="DUF1918" evidence="1">
    <location>
        <begin position="1"/>
        <end position="57"/>
    </location>
</feature>
<accession>A0A7W9LEA4</accession>
<reference evidence="2 3" key="1">
    <citation type="submission" date="2020-08" db="EMBL/GenBank/DDBJ databases">
        <title>Sequencing the genomes of 1000 actinobacteria strains.</title>
        <authorList>
            <person name="Klenk H.-P."/>
        </authorList>
    </citation>
    <scope>NUCLEOTIDE SEQUENCE [LARGE SCALE GENOMIC DNA]</scope>
    <source>
        <strain evidence="2 3">DSM 45507</strain>
    </source>
</reference>
<proteinExistence type="predicted"/>
<organism evidence="2 3">
    <name type="scientific">Nonomuraea jabiensis</name>
    <dbReference type="NCBI Taxonomy" id="882448"/>
    <lineage>
        <taxon>Bacteria</taxon>
        <taxon>Bacillati</taxon>
        <taxon>Actinomycetota</taxon>
        <taxon>Actinomycetes</taxon>
        <taxon>Streptosporangiales</taxon>
        <taxon>Streptosporangiaceae</taxon>
        <taxon>Nonomuraea</taxon>
    </lineage>
</organism>
<dbReference type="AlphaFoldDB" id="A0A7W9LEA4"/>
<dbReference type="EMBL" id="JACHMB010000001">
    <property type="protein sequence ID" value="MBB5780672.1"/>
    <property type="molecule type" value="Genomic_DNA"/>
</dbReference>
<dbReference type="Proteomes" id="UP000579153">
    <property type="component" value="Unassembled WGS sequence"/>
</dbReference>
<name>A0A7W9LEA4_9ACTN</name>
<dbReference type="InterPro" id="IPR015035">
    <property type="entry name" value="DUF1918"/>
</dbReference>
<dbReference type="Pfam" id="PF08940">
    <property type="entry name" value="DUF1918"/>
    <property type="match status" value="1"/>
</dbReference>
<sequence length="63" mass="6670">MRANVGDHLIVHGKVVGQRDRVGEIIEIRGENGAPPFVVRFADGHEQLVFPGPDAVVQPAGSG</sequence>